<sequence>MENLNKQAINNGVILGLLSLAVQIIIYYAFPSIIGSITFSIVLTLFSLALYIFFTLDLRKKIGGLWTFKDALKGIFVMSLVGNLISTVSNFIFFKFIETGAYDKLAPIVEEQAIANLEKFGVTDQDAIDKGVEQALAQIKSVYQPDLKSFLITLGTVILVGFILSLIFAAIFKKNPPMFAPIEETD</sequence>
<dbReference type="AlphaFoldDB" id="A0A4U1BWX8"/>
<gene>
    <name evidence="2" type="ORF">FA046_12165</name>
</gene>
<feature type="transmembrane region" description="Helical" evidence="1">
    <location>
        <begin position="150"/>
        <end position="172"/>
    </location>
</feature>
<keyword evidence="3" id="KW-1185">Reference proteome</keyword>
<feature type="transmembrane region" description="Helical" evidence="1">
    <location>
        <begin position="12"/>
        <end position="30"/>
    </location>
</feature>
<dbReference type="Pfam" id="PF13858">
    <property type="entry name" value="DUF4199"/>
    <property type="match status" value="1"/>
</dbReference>
<protein>
    <submittedName>
        <fullName evidence="2">DUF4199 domain-containing protein</fullName>
    </submittedName>
</protein>
<feature type="transmembrane region" description="Helical" evidence="1">
    <location>
        <begin position="36"/>
        <end position="54"/>
    </location>
</feature>
<accession>A0A4U1BWX8</accession>
<keyword evidence="1" id="KW-1133">Transmembrane helix</keyword>
<dbReference type="EMBL" id="SWBP01000004">
    <property type="protein sequence ID" value="TKB96831.1"/>
    <property type="molecule type" value="Genomic_DNA"/>
</dbReference>
<comment type="caution">
    <text evidence="2">The sequence shown here is derived from an EMBL/GenBank/DDBJ whole genome shotgun (WGS) entry which is preliminary data.</text>
</comment>
<reference evidence="2 3" key="1">
    <citation type="submission" date="2019-04" db="EMBL/GenBank/DDBJ databases">
        <title>Pedobacter sp. AR-3-17 sp. nov., isolated from Arctic soil.</title>
        <authorList>
            <person name="Dahal R.H."/>
            <person name="Kim D.-U."/>
        </authorList>
    </citation>
    <scope>NUCLEOTIDE SEQUENCE [LARGE SCALE GENOMIC DNA]</scope>
    <source>
        <strain evidence="2 3">AR-3-17</strain>
    </source>
</reference>
<name>A0A4U1BWX8_9SPHI</name>
<feature type="transmembrane region" description="Helical" evidence="1">
    <location>
        <begin position="75"/>
        <end position="97"/>
    </location>
</feature>
<dbReference type="OrthoDB" id="660361at2"/>
<evidence type="ECO:0000313" key="3">
    <source>
        <dbReference type="Proteomes" id="UP000308181"/>
    </source>
</evidence>
<dbReference type="RefSeq" id="WP_136826794.1">
    <property type="nucleotide sequence ID" value="NZ_SWBP01000004.1"/>
</dbReference>
<evidence type="ECO:0000313" key="2">
    <source>
        <dbReference type="EMBL" id="TKB96831.1"/>
    </source>
</evidence>
<keyword evidence="1" id="KW-0812">Transmembrane</keyword>
<keyword evidence="1" id="KW-0472">Membrane</keyword>
<dbReference type="InterPro" id="IPR025250">
    <property type="entry name" value="DUF4199"/>
</dbReference>
<organism evidence="2 3">
    <name type="scientific">Pedobacter cryophilus</name>
    <dbReference type="NCBI Taxonomy" id="2571271"/>
    <lineage>
        <taxon>Bacteria</taxon>
        <taxon>Pseudomonadati</taxon>
        <taxon>Bacteroidota</taxon>
        <taxon>Sphingobacteriia</taxon>
        <taxon>Sphingobacteriales</taxon>
        <taxon>Sphingobacteriaceae</taxon>
        <taxon>Pedobacter</taxon>
    </lineage>
</organism>
<dbReference type="Proteomes" id="UP000308181">
    <property type="component" value="Unassembled WGS sequence"/>
</dbReference>
<evidence type="ECO:0000256" key="1">
    <source>
        <dbReference type="SAM" id="Phobius"/>
    </source>
</evidence>
<proteinExistence type="predicted"/>